<dbReference type="SUPFAM" id="SSF47188">
    <property type="entry name" value="Hemerythrin-like"/>
    <property type="match status" value="1"/>
</dbReference>
<feature type="binding site" evidence="4">
    <location>
        <position position="114"/>
    </location>
    <ligand>
        <name>Fe cation</name>
        <dbReference type="ChEBI" id="CHEBI:24875"/>
        <label>2</label>
    </ligand>
</feature>
<comment type="similarity">
    <text evidence="1">Belongs to the hemerythrin family.</text>
</comment>
<feature type="binding site" evidence="4">
    <location>
        <position position="61"/>
    </location>
    <ligand>
        <name>Fe cation</name>
        <dbReference type="ChEBI" id="CHEBI:24875"/>
        <label>1</label>
    </ligand>
</feature>
<feature type="binding site" evidence="4">
    <location>
        <position position="109"/>
    </location>
    <ligand>
        <name>Fe cation</name>
        <dbReference type="ChEBI" id="CHEBI:24875"/>
        <label>2</label>
    </ligand>
</feature>
<proteinExistence type="evidence at transcript level"/>
<dbReference type="PRINTS" id="PR00186">
    <property type="entry name" value="HEMERYTHRIN"/>
</dbReference>
<dbReference type="PANTHER" id="PTHR37164:SF1">
    <property type="entry name" value="BACTERIOHEMERYTHRIN"/>
    <property type="match status" value="1"/>
</dbReference>
<dbReference type="Pfam" id="PF01814">
    <property type="entry name" value="Hemerythrin"/>
    <property type="match status" value="1"/>
</dbReference>
<dbReference type="PANTHER" id="PTHR37164">
    <property type="entry name" value="BACTERIOHEMERYTHRIN"/>
    <property type="match status" value="1"/>
</dbReference>
<accession>A0A1S6QD16</accession>
<dbReference type="PIRSF" id="PIRSF002033">
    <property type="entry name" value="Hemerythrin"/>
    <property type="match status" value="1"/>
</dbReference>
<reference evidence="6" key="1">
    <citation type="submission" date="2016-10" db="EMBL/GenBank/DDBJ databases">
        <title>Discovery and evolution of novel hemerythrin genes in annelid worms.</title>
        <authorList>
            <person name="Costa-Paiva E.M."/>
            <person name="Whelan N.V."/>
            <person name="Waits D.S."/>
            <person name="Santos S."/>
            <person name="Schrago C.G."/>
            <person name="Halanych K.M."/>
        </authorList>
    </citation>
    <scope>NUCLEOTIDE SEQUENCE</scope>
</reference>
<feature type="binding site" evidence="4">
    <location>
        <position position="76"/>
    </location>
    <ligand>
        <name>Fe cation</name>
        <dbReference type="ChEBI" id="CHEBI:24875"/>
        <label>2</label>
    </ligand>
</feature>
<dbReference type="InterPro" id="IPR035938">
    <property type="entry name" value="Hemerythrin-like_sf"/>
</dbReference>
<dbReference type="AlphaFoldDB" id="A0A1S6QD16"/>
<feature type="binding site" evidence="4">
    <location>
        <position position="114"/>
    </location>
    <ligand>
        <name>Fe cation</name>
        <dbReference type="ChEBI" id="CHEBI:24875"/>
        <label>1</label>
    </ligand>
</feature>
<evidence type="ECO:0000256" key="2">
    <source>
        <dbReference type="ARBA" id="ARBA00022723"/>
    </source>
</evidence>
<feature type="domain" description="Hemerythrin-like" evidence="5">
    <location>
        <begin position="19"/>
        <end position="117"/>
    </location>
</feature>
<feature type="binding site" evidence="4">
    <location>
        <position position="80"/>
    </location>
    <ligand>
        <name>Fe cation</name>
        <dbReference type="ChEBI" id="CHEBI:24875"/>
        <label>2</label>
    </ligand>
</feature>
<name>A0A1S6QD16_9ANNE</name>
<dbReference type="NCBIfam" id="TIGR02481">
    <property type="entry name" value="hemeryth_dom"/>
    <property type="match status" value="1"/>
</dbReference>
<evidence type="ECO:0000256" key="1">
    <source>
        <dbReference type="ARBA" id="ARBA00010587"/>
    </source>
</evidence>
<dbReference type="InterPro" id="IPR002063">
    <property type="entry name" value="Haemerythrin"/>
</dbReference>
<dbReference type="InterPro" id="IPR012827">
    <property type="entry name" value="Hemerythrin_metal-bd"/>
</dbReference>
<feature type="binding site" evidence="4">
    <location>
        <position position="61"/>
    </location>
    <ligand>
        <name>Fe cation</name>
        <dbReference type="ChEBI" id="CHEBI:24875"/>
        <label>2</label>
    </ligand>
</feature>
<evidence type="ECO:0000259" key="5">
    <source>
        <dbReference type="Pfam" id="PF01814"/>
    </source>
</evidence>
<dbReference type="InterPro" id="IPR012312">
    <property type="entry name" value="Hemerythrin-like"/>
</dbReference>
<evidence type="ECO:0000256" key="4">
    <source>
        <dbReference type="PIRSR" id="PIRSR002033-1"/>
    </source>
</evidence>
<dbReference type="PROSITE" id="PS00550">
    <property type="entry name" value="HEMERYTHRINS"/>
    <property type="match status" value="1"/>
</dbReference>
<dbReference type="GO" id="GO:0005506">
    <property type="term" value="F:iron ion binding"/>
    <property type="evidence" value="ECO:0007669"/>
    <property type="project" value="InterPro"/>
</dbReference>
<keyword evidence="2 4" id="KW-0479">Metal-binding</keyword>
<protein>
    <submittedName>
        <fullName evidence="6">Hemerythrin</fullName>
    </submittedName>
</protein>
<evidence type="ECO:0000313" key="6">
    <source>
        <dbReference type="EMBL" id="AQV13677.1"/>
    </source>
</evidence>
<dbReference type="EMBL" id="KY007379">
    <property type="protein sequence ID" value="AQV13677.1"/>
    <property type="molecule type" value="mRNA"/>
</dbReference>
<evidence type="ECO:0000256" key="3">
    <source>
        <dbReference type="ARBA" id="ARBA00023004"/>
    </source>
</evidence>
<dbReference type="Gene3D" id="1.20.120.50">
    <property type="entry name" value="Hemerythrin-like"/>
    <property type="match status" value="1"/>
</dbReference>
<dbReference type="InterPro" id="IPR050669">
    <property type="entry name" value="Hemerythrin"/>
</dbReference>
<organism evidence="6">
    <name type="scientific">Magelona berkeleyi</name>
    <dbReference type="NCBI Taxonomy" id="1490213"/>
    <lineage>
        <taxon>Eukaryota</taxon>
        <taxon>Metazoa</taxon>
        <taxon>Spiralia</taxon>
        <taxon>Lophotrochozoa</taxon>
        <taxon>Annelida</taxon>
        <taxon>Polychaeta</taxon>
        <taxon>Sedentaria</taxon>
        <taxon>Canalipalpata</taxon>
        <taxon>Spionida</taxon>
        <taxon>Magelonidae</taxon>
        <taxon>Magelona</taxon>
    </lineage>
</organism>
<sequence>MPSFPCPSPYVWTEDFRTFYNNVDNEHKGLFRATFSVSAFPNSRRALAILQQVMAQHFCNEENMMLSCQYEGFPPHKAAHTEFLGRLNGLVAPVAQSDIDYCKQWLVDHIKTIDFSYRGRL</sequence>
<dbReference type="InterPro" id="IPR016131">
    <property type="entry name" value="Haemerythrin_Fe_BS"/>
</dbReference>
<dbReference type="NCBIfam" id="TIGR00058">
    <property type="entry name" value="Hemerythrin"/>
    <property type="match status" value="1"/>
</dbReference>
<dbReference type="CDD" id="cd12107">
    <property type="entry name" value="Hemerythrin"/>
    <property type="match status" value="1"/>
</dbReference>
<keyword evidence="3 4" id="KW-0408">Iron</keyword>
<feature type="binding site" evidence="4">
    <location>
        <position position="57"/>
    </location>
    <ligand>
        <name>Fe cation</name>
        <dbReference type="ChEBI" id="CHEBI:24875"/>
        <label>1</label>
    </ligand>
</feature>
<feature type="binding site" evidence="4">
    <location>
        <position position="27"/>
    </location>
    <ligand>
        <name>Fe cation</name>
        <dbReference type="ChEBI" id="CHEBI:24875"/>
        <label>1</label>
    </ligand>
</feature>